<evidence type="ECO:0000256" key="3">
    <source>
        <dbReference type="SAM" id="MobiDB-lite"/>
    </source>
</evidence>
<dbReference type="PANTHER" id="PTHR34639">
    <property type="entry name" value="PROTEIN FLATTOP"/>
    <property type="match status" value="1"/>
</dbReference>
<sequence>MSINFHANQYEQAFTPHRLQNWEVPKSEEGKHPNRHTGFTRVKANDRGHLLPNIPRVRSSPWGKYVGTWDMPKNIPGNQVLNPTARSDEALLKNKKIKEESDVILSGALKKCHTVDPLPVKMDTLEEMQSTGVTCEPEGIVHGHQANGMPCAQGKTVCNDTSQSRDSPKMDCNGCLKWPKAKSPACRSPVEYASLPKPMHTMYSSSPTSQGQQECLPIAHQN</sequence>
<evidence type="ECO:0000256" key="1">
    <source>
        <dbReference type="ARBA" id="ARBA00009887"/>
    </source>
</evidence>
<dbReference type="AlphaFoldDB" id="A0A0B7BHL5"/>
<comment type="similarity">
    <text evidence="1">Belongs to the Flattop family.</text>
</comment>
<dbReference type="CDD" id="cd23705">
    <property type="entry name" value="Flattop"/>
    <property type="match status" value="1"/>
</dbReference>
<evidence type="ECO:0000313" key="4">
    <source>
        <dbReference type="EMBL" id="CEK91655.1"/>
    </source>
</evidence>
<name>A0A0B7BHL5_9EUPU</name>
<reference evidence="4" key="1">
    <citation type="submission" date="2014-12" db="EMBL/GenBank/DDBJ databases">
        <title>Insight into the proteome of Arion vulgaris.</title>
        <authorList>
            <person name="Aradska J."/>
            <person name="Bulat T."/>
            <person name="Smidak R."/>
            <person name="Sarate P."/>
            <person name="Gangsoo J."/>
            <person name="Sialana F."/>
            <person name="Bilban M."/>
            <person name="Lubec G."/>
        </authorList>
    </citation>
    <scope>NUCLEOTIDE SEQUENCE</scope>
    <source>
        <tissue evidence="4">Skin</tissue>
    </source>
</reference>
<protein>
    <recommendedName>
        <fullName evidence="2">Cilia- and flagella-associated protein 126</fullName>
    </recommendedName>
</protein>
<dbReference type="EMBL" id="HACG01044790">
    <property type="protein sequence ID" value="CEK91655.1"/>
    <property type="molecule type" value="Transcribed_RNA"/>
</dbReference>
<dbReference type="GO" id="GO:0036064">
    <property type="term" value="C:ciliary basal body"/>
    <property type="evidence" value="ECO:0007669"/>
    <property type="project" value="TreeGrafter"/>
</dbReference>
<feature type="region of interest" description="Disordered" evidence="3">
    <location>
        <begin position="201"/>
        <end position="222"/>
    </location>
</feature>
<evidence type="ECO:0000256" key="2">
    <source>
        <dbReference type="ARBA" id="ARBA00033306"/>
    </source>
</evidence>
<proteinExistence type="inferred from homology"/>
<dbReference type="InterPro" id="IPR038797">
    <property type="entry name" value="Fltp"/>
</dbReference>
<organism evidence="4">
    <name type="scientific">Arion vulgaris</name>
    <dbReference type="NCBI Taxonomy" id="1028688"/>
    <lineage>
        <taxon>Eukaryota</taxon>
        <taxon>Metazoa</taxon>
        <taxon>Spiralia</taxon>
        <taxon>Lophotrochozoa</taxon>
        <taxon>Mollusca</taxon>
        <taxon>Gastropoda</taxon>
        <taxon>Heterobranchia</taxon>
        <taxon>Euthyneura</taxon>
        <taxon>Panpulmonata</taxon>
        <taxon>Eupulmonata</taxon>
        <taxon>Stylommatophora</taxon>
        <taxon>Helicina</taxon>
        <taxon>Arionoidea</taxon>
        <taxon>Arionidae</taxon>
        <taxon>Arion</taxon>
    </lineage>
</organism>
<dbReference type="GO" id="GO:0044782">
    <property type="term" value="P:cilium organization"/>
    <property type="evidence" value="ECO:0007669"/>
    <property type="project" value="TreeGrafter"/>
</dbReference>
<gene>
    <name evidence="4" type="primary">ORF184058</name>
</gene>
<feature type="compositionally biased region" description="Polar residues" evidence="3">
    <location>
        <begin position="202"/>
        <end position="213"/>
    </location>
</feature>
<dbReference type="Pfam" id="PF22611">
    <property type="entry name" value="CFAP126"/>
    <property type="match status" value="1"/>
</dbReference>
<accession>A0A0B7BHL5</accession>
<dbReference type="PANTHER" id="PTHR34639:SF1">
    <property type="entry name" value="PROTEIN FLATTOP"/>
    <property type="match status" value="1"/>
</dbReference>